<accession>A0A8S3DW66</accession>
<sequence length="59" mass="6890">LENLLIVIGRSESTDKIQSSILKLTTRGMLSFEDFKRFITDGFARELLMLSYNNTYENR</sequence>
<comment type="caution">
    <text evidence="1">The sequence shown here is derived from an EMBL/GenBank/DDBJ whole genome shotgun (WGS) entry which is preliminary data.</text>
</comment>
<evidence type="ECO:0000313" key="1">
    <source>
        <dbReference type="EMBL" id="CAF5010398.1"/>
    </source>
</evidence>
<gene>
    <name evidence="1" type="ORF">GIL414_LOCUS57832</name>
</gene>
<evidence type="ECO:0000313" key="2">
    <source>
        <dbReference type="Proteomes" id="UP000681720"/>
    </source>
</evidence>
<proteinExistence type="predicted"/>
<dbReference type="Proteomes" id="UP000681720">
    <property type="component" value="Unassembled WGS sequence"/>
</dbReference>
<name>A0A8S3DW66_9BILA</name>
<organism evidence="1 2">
    <name type="scientific">Rotaria magnacalcarata</name>
    <dbReference type="NCBI Taxonomy" id="392030"/>
    <lineage>
        <taxon>Eukaryota</taxon>
        <taxon>Metazoa</taxon>
        <taxon>Spiralia</taxon>
        <taxon>Gnathifera</taxon>
        <taxon>Rotifera</taxon>
        <taxon>Eurotatoria</taxon>
        <taxon>Bdelloidea</taxon>
        <taxon>Philodinida</taxon>
        <taxon>Philodinidae</taxon>
        <taxon>Rotaria</taxon>
    </lineage>
</organism>
<dbReference type="EMBL" id="CAJOBJ010210827">
    <property type="protein sequence ID" value="CAF5010398.1"/>
    <property type="molecule type" value="Genomic_DNA"/>
</dbReference>
<reference evidence="1" key="1">
    <citation type="submission" date="2021-02" db="EMBL/GenBank/DDBJ databases">
        <authorList>
            <person name="Nowell W R."/>
        </authorList>
    </citation>
    <scope>NUCLEOTIDE SEQUENCE</scope>
</reference>
<feature type="non-terminal residue" evidence="1">
    <location>
        <position position="1"/>
    </location>
</feature>
<dbReference type="AlphaFoldDB" id="A0A8S3DW66"/>
<protein>
    <submittedName>
        <fullName evidence="1">Uncharacterized protein</fullName>
    </submittedName>
</protein>